<dbReference type="SUPFAM" id="SSF103473">
    <property type="entry name" value="MFS general substrate transporter"/>
    <property type="match status" value="1"/>
</dbReference>
<feature type="transmembrane region" description="Helical" evidence="8">
    <location>
        <begin position="158"/>
        <end position="179"/>
    </location>
</feature>
<feature type="transmembrane region" description="Helical" evidence="8">
    <location>
        <begin position="221"/>
        <end position="241"/>
    </location>
</feature>
<dbReference type="InterPro" id="IPR004638">
    <property type="entry name" value="EmrB-like"/>
</dbReference>
<feature type="transmembrane region" description="Helical" evidence="8">
    <location>
        <begin position="327"/>
        <end position="350"/>
    </location>
</feature>
<feature type="transmembrane region" description="Helical" evidence="8">
    <location>
        <begin position="531"/>
        <end position="549"/>
    </location>
</feature>
<dbReference type="Pfam" id="PF07690">
    <property type="entry name" value="MFS_1"/>
    <property type="match status" value="1"/>
</dbReference>
<feature type="transmembrane region" description="Helical" evidence="8">
    <location>
        <begin position="453"/>
        <end position="476"/>
    </location>
</feature>
<keyword evidence="11" id="KW-1185">Reference proteome</keyword>
<feature type="transmembrane region" description="Helical" evidence="8">
    <location>
        <begin position="416"/>
        <end position="441"/>
    </location>
</feature>
<dbReference type="EMBL" id="JAGIOB010000001">
    <property type="protein sequence ID" value="MBP2418136.1"/>
    <property type="molecule type" value="Genomic_DNA"/>
</dbReference>
<feature type="transmembrane region" description="Helical" evidence="8">
    <location>
        <begin position="94"/>
        <end position="112"/>
    </location>
</feature>
<dbReference type="InterPro" id="IPR020846">
    <property type="entry name" value="MFS_dom"/>
</dbReference>
<keyword evidence="6 8" id="KW-0472">Membrane</keyword>
<proteinExistence type="predicted"/>
<evidence type="ECO:0000256" key="3">
    <source>
        <dbReference type="ARBA" id="ARBA00022475"/>
    </source>
</evidence>
<dbReference type="PRINTS" id="PR01035">
    <property type="entry name" value="TCRTETA"/>
</dbReference>
<gene>
    <name evidence="10" type="ORF">JOF54_003058</name>
</gene>
<dbReference type="InterPro" id="IPR001958">
    <property type="entry name" value="Tet-R_TetA/multi-R_MdtG-like"/>
</dbReference>
<evidence type="ECO:0000313" key="11">
    <source>
        <dbReference type="Proteomes" id="UP000758168"/>
    </source>
</evidence>
<evidence type="ECO:0000256" key="8">
    <source>
        <dbReference type="SAM" id="Phobius"/>
    </source>
</evidence>
<evidence type="ECO:0000256" key="2">
    <source>
        <dbReference type="ARBA" id="ARBA00022448"/>
    </source>
</evidence>
<feature type="transmembrane region" description="Helical" evidence="8">
    <location>
        <begin position="253"/>
        <end position="273"/>
    </location>
</feature>
<sequence>MTQHVPRRALVEEPTGPRHAFRDGVDAAAPAASLSASPDPGTAPAEGGGYLSHKQILVVMGGLMAGMFLAALDQSIVGVALPKITSELGGLDKLSWVVTAYLLTSTAATPLWGKISDLLGRRPIFQAAILVFLLGSVICGFASPIASWLDVSGIDVMIAGRAVQGLGGGGLMSLALAVIGDVIPPRERGKYQGLFGAVFGVSSVAGPLLGGLFTDHLGWEWIFFINLPIGIAALVITSMALKLHHVRRQASVDYLGAATIIGAVTSVILYLSWAGPSTAADLGWTSVTGLGLLVGAVVLVGAFILVEQRASEPIIPLELFRHWTFTGNIVFAMIMGVGMFGGLIYLPIYLQAVQGMSATRSGLAMLPLVAGIFSTSISGGRIMSSTGRYKWMPITGSVLVGLALLAMSRLAVDTPYVLLALYMFVFGAGLGLTMQVVVTAVQNSVDRRHMGTATASVAFFRSMGGALGTAMFGAILNTRLPHHLAEVVPASAQGQLGAASASINDVSAISRLPEPVKTWVLTAFTRSMDDLFLVAVPFMVVALVVALAMKEKPLAGRAPEPSPEAEPAASSGAPSPAAAQQELPAVAQ</sequence>
<reference evidence="10 11" key="1">
    <citation type="submission" date="2021-03" db="EMBL/GenBank/DDBJ databases">
        <title>Sequencing the genomes of 1000 actinobacteria strains.</title>
        <authorList>
            <person name="Klenk H.-P."/>
        </authorList>
    </citation>
    <scope>NUCLEOTIDE SEQUENCE [LARGE SCALE GENOMIC DNA]</scope>
    <source>
        <strain evidence="10 11">DSM 12936</strain>
    </source>
</reference>
<feature type="transmembrane region" description="Helical" evidence="8">
    <location>
        <begin position="362"/>
        <end position="379"/>
    </location>
</feature>
<dbReference type="CDD" id="cd17502">
    <property type="entry name" value="MFS_Azr1_MDR_like"/>
    <property type="match status" value="1"/>
</dbReference>
<feature type="transmembrane region" description="Helical" evidence="8">
    <location>
        <begin position="56"/>
        <end position="82"/>
    </location>
</feature>
<keyword evidence="3" id="KW-1003">Cell membrane</keyword>
<evidence type="ECO:0000259" key="9">
    <source>
        <dbReference type="PROSITE" id="PS50850"/>
    </source>
</evidence>
<feature type="transmembrane region" description="Helical" evidence="8">
    <location>
        <begin position="391"/>
        <end position="410"/>
    </location>
</feature>
<dbReference type="Proteomes" id="UP000758168">
    <property type="component" value="Unassembled WGS sequence"/>
</dbReference>
<evidence type="ECO:0000313" key="10">
    <source>
        <dbReference type="EMBL" id="MBP2418136.1"/>
    </source>
</evidence>
<dbReference type="Gene3D" id="1.20.1720.10">
    <property type="entry name" value="Multidrug resistance protein D"/>
    <property type="match status" value="1"/>
</dbReference>
<feature type="region of interest" description="Disordered" evidence="7">
    <location>
        <begin position="555"/>
        <end position="588"/>
    </location>
</feature>
<evidence type="ECO:0000256" key="5">
    <source>
        <dbReference type="ARBA" id="ARBA00022989"/>
    </source>
</evidence>
<organism evidence="10 11">
    <name type="scientific">Microlunatus capsulatus</name>
    <dbReference type="NCBI Taxonomy" id="99117"/>
    <lineage>
        <taxon>Bacteria</taxon>
        <taxon>Bacillati</taxon>
        <taxon>Actinomycetota</taxon>
        <taxon>Actinomycetes</taxon>
        <taxon>Propionibacteriales</taxon>
        <taxon>Propionibacteriaceae</taxon>
        <taxon>Microlunatus</taxon>
    </lineage>
</organism>
<comment type="caution">
    <text evidence="10">The sequence shown here is derived from an EMBL/GenBank/DDBJ whole genome shotgun (WGS) entry which is preliminary data.</text>
</comment>
<dbReference type="PROSITE" id="PS50850">
    <property type="entry name" value="MFS"/>
    <property type="match status" value="1"/>
</dbReference>
<dbReference type="InterPro" id="IPR036259">
    <property type="entry name" value="MFS_trans_sf"/>
</dbReference>
<feature type="transmembrane region" description="Helical" evidence="8">
    <location>
        <begin position="191"/>
        <end position="209"/>
    </location>
</feature>
<keyword evidence="2" id="KW-0813">Transport</keyword>
<keyword evidence="4 8" id="KW-0812">Transmembrane</keyword>
<dbReference type="PANTHER" id="PTHR23501">
    <property type="entry name" value="MAJOR FACILITATOR SUPERFAMILY"/>
    <property type="match status" value="1"/>
</dbReference>
<comment type="subcellular location">
    <subcellularLocation>
        <location evidence="1">Cell membrane</location>
        <topology evidence="1">Multi-pass membrane protein</topology>
    </subcellularLocation>
</comment>
<evidence type="ECO:0000256" key="4">
    <source>
        <dbReference type="ARBA" id="ARBA00022692"/>
    </source>
</evidence>
<evidence type="ECO:0000256" key="1">
    <source>
        <dbReference type="ARBA" id="ARBA00004651"/>
    </source>
</evidence>
<name>A0ABS4ZAQ6_9ACTN</name>
<feature type="transmembrane region" description="Helical" evidence="8">
    <location>
        <begin position="124"/>
        <end position="146"/>
    </location>
</feature>
<dbReference type="InterPro" id="IPR011701">
    <property type="entry name" value="MFS"/>
</dbReference>
<dbReference type="PANTHER" id="PTHR23501:SF197">
    <property type="entry name" value="COMD"/>
    <property type="match status" value="1"/>
</dbReference>
<dbReference type="RefSeq" id="WP_210057406.1">
    <property type="nucleotide sequence ID" value="NZ_BAAAMH010000010.1"/>
</dbReference>
<dbReference type="Gene3D" id="1.20.1250.20">
    <property type="entry name" value="MFS general substrate transporter like domains"/>
    <property type="match status" value="1"/>
</dbReference>
<feature type="domain" description="Major facilitator superfamily (MFS) profile" evidence="9">
    <location>
        <begin position="59"/>
        <end position="554"/>
    </location>
</feature>
<feature type="region of interest" description="Disordered" evidence="7">
    <location>
        <begin position="1"/>
        <end position="22"/>
    </location>
</feature>
<feature type="transmembrane region" description="Helical" evidence="8">
    <location>
        <begin position="285"/>
        <end position="306"/>
    </location>
</feature>
<evidence type="ECO:0000256" key="6">
    <source>
        <dbReference type="ARBA" id="ARBA00023136"/>
    </source>
</evidence>
<protein>
    <submittedName>
        <fullName evidence="10">EmrB/QacA subfamily drug resistance transporter</fullName>
    </submittedName>
</protein>
<feature type="compositionally biased region" description="Low complexity" evidence="7">
    <location>
        <begin position="565"/>
        <end position="579"/>
    </location>
</feature>
<accession>A0ABS4ZAQ6</accession>
<evidence type="ECO:0000256" key="7">
    <source>
        <dbReference type="SAM" id="MobiDB-lite"/>
    </source>
</evidence>
<keyword evidence="5 8" id="KW-1133">Transmembrane helix</keyword>
<dbReference type="NCBIfam" id="TIGR00711">
    <property type="entry name" value="efflux_EmrB"/>
    <property type="match status" value="1"/>
</dbReference>